<evidence type="ECO:0000256" key="1">
    <source>
        <dbReference type="PROSITE-ProRule" id="PRU00169"/>
    </source>
</evidence>
<dbReference type="Pfam" id="PF00072">
    <property type="entry name" value="Response_reg"/>
    <property type="match status" value="1"/>
</dbReference>
<name>A0ABX3P6I3_9BACT</name>
<dbReference type="PANTHER" id="PTHR45526:SF1">
    <property type="entry name" value="TRANSCRIPTIONAL REGULATORY PROTEIN DCUR-RELATED"/>
    <property type="match status" value="1"/>
</dbReference>
<dbReference type="SMART" id="SM00448">
    <property type="entry name" value="REC"/>
    <property type="match status" value="1"/>
</dbReference>
<organism evidence="4 5">
    <name type="scientific">Niastella koreensis</name>
    <dbReference type="NCBI Taxonomy" id="354356"/>
    <lineage>
        <taxon>Bacteria</taxon>
        <taxon>Pseudomonadati</taxon>
        <taxon>Bacteroidota</taxon>
        <taxon>Chitinophagia</taxon>
        <taxon>Chitinophagales</taxon>
        <taxon>Chitinophagaceae</taxon>
        <taxon>Niastella</taxon>
    </lineage>
</organism>
<dbReference type="InterPro" id="IPR011006">
    <property type="entry name" value="CheY-like_superfamily"/>
</dbReference>
<evidence type="ECO:0000313" key="5">
    <source>
        <dbReference type="Proteomes" id="UP000192277"/>
    </source>
</evidence>
<dbReference type="PROSITE" id="PS50110">
    <property type="entry name" value="RESPONSE_REGULATORY"/>
    <property type="match status" value="1"/>
</dbReference>
<sequence>MKIQCLIVDDEPPARELLASYIEKMDDLEISGQCGNALEAFAFIQKYPVNILFLDIQMPRMNGLELIKSLQERPRIILTTAYREFAVEGFELDVLDYLVKPVTFERFLKSISKYHQYNILKQPAAIENREEAFEKAYMYFKVNKELVKIFLREIIYIESIKDYVKIVTPGKSVITYQRIGYMEEKLPENKFVRIHKSYIISVDKIVSYNNEEVNVNAISLPIGRNFKQQFLRSLKSEIS</sequence>
<dbReference type="SMART" id="SM00850">
    <property type="entry name" value="LytTR"/>
    <property type="match status" value="1"/>
</dbReference>
<feature type="domain" description="Response regulatory" evidence="2">
    <location>
        <begin position="4"/>
        <end position="115"/>
    </location>
</feature>
<keyword evidence="5" id="KW-1185">Reference proteome</keyword>
<proteinExistence type="predicted"/>
<gene>
    <name evidence="4" type="ORF">A4D02_03235</name>
</gene>
<keyword evidence="1" id="KW-0597">Phosphoprotein</keyword>
<feature type="domain" description="HTH LytTR-type" evidence="3">
    <location>
        <begin position="138"/>
        <end position="207"/>
    </location>
</feature>
<evidence type="ECO:0000259" key="2">
    <source>
        <dbReference type="PROSITE" id="PS50110"/>
    </source>
</evidence>
<reference evidence="4 5" key="1">
    <citation type="submission" date="2016-04" db="EMBL/GenBank/DDBJ databases">
        <authorList>
            <person name="Chen L."/>
            <person name="Zhuang W."/>
            <person name="Wang G."/>
        </authorList>
    </citation>
    <scope>NUCLEOTIDE SEQUENCE [LARGE SCALE GENOMIC DNA]</scope>
    <source>
        <strain evidence="5">GR20</strain>
    </source>
</reference>
<dbReference type="Pfam" id="PF04397">
    <property type="entry name" value="LytTR"/>
    <property type="match status" value="1"/>
</dbReference>
<dbReference type="InterPro" id="IPR051271">
    <property type="entry name" value="2C-system_Tx_regulators"/>
</dbReference>
<evidence type="ECO:0000313" key="4">
    <source>
        <dbReference type="EMBL" id="OQP55337.1"/>
    </source>
</evidence>
<protein>
    <submittedName>
        <fullName evidence="4">DNA-binding response regulator</fullName>
    </submittedName>
</protein>
<dbReference type="Proteomes" id="UP000192277">
    <property type="component" value="Unassembled WGS sequence"/>
</dbReference>
<dbReference type="RefSeq" id="WP_014222931.1">
    <property type="nucleotide sequence ID" value="NZ_LWBO01000001.1"/>
</dbReference>
<dbReference type="Gene3D" id="2.40.50.1020">
    <property type="entry name" value="LytTr DNA-binding domain"/>
    <property type="match status" value="1"/>
</dbReference>
<evidence type="ECO:0000259" key="3">
    <source>
        <dbReference type="PROSITE" id="PS50930"/>
    </source>
</evidence>
<dbReference type="InterPro" id="IPR007492">
    <property type="entry name" value="LytTR_DNA-bd_dom"/>
</dbReference>
<dbReference type="PANTHER" id="PTHR45526">
    <property type="entry name" value="TRANSCRIPTIONAL REGULATORY PROTEIN DPIA"/>
    <property type="match status" value="1"/>
</dbReference>
<dbReference type="EMBL" id="LWBO01000001">
    <property type="protein sequence ID" value="OQP55337.1"/>
    <property type="molecule type" value="Genomic_DNA"/>
</dbReference>
<accession>A0ABX3P6I3</accession>
<dbReference type="InterPro" id="IPR001789">
    <property type="entry name" value="Sig_transdc_resp-reg_receiver"/>
</dbReference>
<keyword evidence="4" id="KW-0238">DNA-binding</keyword>
<comment type="caution">
    <text evidence="4">The sequence shown here is derived from an EMBL/GenBank/DDBJ whole genome shotgun (WGS) entry which is preliminary data.</text>
</comment>
<dbReference type="SUPFAM" id="SSF52172">
    <property type="entry name" value="CheY-like"/>
    <property type="match status" value="1"/>
</dbReference>
<dbReference type="PROSITE" id="PS50930">
    <property type="entry name" value="HTH_LYTTR"/>
    <property type="match status" value="1"/>
</dbReference>
<feature type="modified residue" description="4-aspartylphosphate" evidence="1">
    <location>
        <position position="55"/>
    </location>
</feature>
<dbReference type="Gene3D" id="3.40.50.2300">
    <property type="match status" value="1"/>
</dbReference>
<dbReference type="GO" id="GO:0003677">
    <property type="term" value="F:DNA binding"/>
    <property type="evidence" value="ECO:0007669"/>
    <property type="project" value="UniProtKB-KW"/>
</dbReference>